<accession>A0A1C9C4Z2</accession>
<dbReference type="Pfam" id="PF19196">
    <property type="entry name" value="DUF5871"/>
    <property type="match status" value="1"/>
</dbReference>
<reference evidence="1 2" key="1">
    <citation type="submission" date="2016-03" db="EMBL/GenBank/DDBJ databases">
        <title>Genome sequences of a Phycodnavirus, Heterosigma akashiwo virus strain 53.</title>
        <authorList>
            <person name="Ueki S."/>
            <person name="Ogura Y."/>
            <person name="Hayashi T."/>
        </authorList>
    </citation>
    <scope>NUCLEOTIDE SEQUENCE [LARGE SCALE GENOMIC DNA]</scope>
    <source>
        <strain evidence="1">HaV53</strain>
    </source>
</reference>
<protein>
    <submittedName>
        <fullName evidence="1">Uncharacterized protein</fullName>
    </submittedName>
</protein>
<dbReference type="Proteomes" id="UP000232488">
    <property type="component" value="Segment"/>
</dbReference>
<evidence type="ECO:0000313" key="1">
    <source>
        <dbReference type="EMBL" id="AOM63355.1"/>
    </source>
</evidence>
<evidence type="ECO:0000313" key="2">
    <source>
        <dbReference type="Proteomes" id="UP000232488"/>
    </source>
</evidence>
<sequence length="191" mass="22104">MSVPKVISLDEFDCSMISILNFEPEKRSCLISYDDELNFVIKTGKMKIYKSTPLYLDLIPENSGDIEKFNMYDEQVICSISENSSEWFNKSLSVDDVDDMYKRSVKLKKQSEVVIRVYLDEITDVYDSSKELVETSQETLKSGTSIRCILKCGNVLFENTKSSVKWTLCQCMLSKEKMKKDRCLLEDDEEI</sequence>
<organism evidence="1 2">
    <name type="scientific">Heterosigma akashiwo virus 01</name>
    <name type="common">HaV01</name>
    <dbReference type="NCBI Taxonomy" id="97195"/>
    <lineage>
        <taxon>Viruses</taxon>
        <taxon>Varidnaviria</taxon>
        <taxon>Bamfordvirae</taxon>
        <taxon>Nucleocytoviricota</taxon>
        <taxon>Megaviricetes</taxon>
        <taxon>Algavirales</taxon>
        <taxon>Phycodnaviridae</taxon>
        <taxon>Raphidovirus</taxon>
        <taxon>Raphidovirus japonicum</taxon>
    </lineage>
</organism>
<keyword evidence="2" id="KW-1185">Reference proteome</keyword>
<organismHost>
    <name type="scientific">Heterosigma akashiwo</name>
    <name type="common">Chromophytic alga</name>
    <name type="synonym">Heterosigma carterae</name>
    <dbReference type="NCBI Taxonomy" id="2829"/>
</organismHost>
<dbReference type="KEGG" id="vg:37618405"/>
<dbReference type="GeneID" id="37618405"/>
<gene>
    <name evidence="1" type="primary">HaV53_ORF24</name>
</gene>
<dbReference type="InterPro" id="IPR043804">
    <property type="entry name" value="DUF5871"/>
</dbReference>
<dbReference type="RefSeq" id="YP_009507421.1">
    <property type="nucleotide sequence ID" value="NC_038553.1"/>
</dbReference>
<proteinExistence type="predicted"/>
<name>A0A1C9C4Z2_HAV01</name>
<dbReference type="EMBL" id="KX008963">
    <property type="protein sequence ID" value="AOM63355.1"/>
    <property type="molecule type" value="Genomic_DNA"/>
</dbReference>